<dbReference type="EMBL" id="CP061839">
    <property type="protein sequence ID" value="QOW60188.1"/>
    <property type="molecule type" value="Genomic_DNA"/>
</dbReference>
<dbReference type="GO" id="GO:0016747">
    <property type="term" value="F:acyltransferase activity, transferring groups other than amino-acyl groups"/>
    <property type="evidence" value="ECO:0007669"/>
    <property type="project" value="InterPro"/>
</dbReference>
<evidence type="ECO:0000259" key="1">
    <source>
        <dbReference type="PROSITE" id="PS51186"/>
    </source>
</evidence>
<evidence type="ECO:0000313" key="3">
    <source>
        <dbReference type="Proteomes" id="UP000593915"/>
    </source>
</evidence>
<reference evidence="2 3" key="1">
    <citation type="submission" date="2020-09" db="EMBL/GenBank/DDBJ databases">
        <title>Characterization of Treponema spp. from bovine digital dermatitis in Korea.</title>
        <authorList>
            <person name="Espiritu H.M."/>
            <person name="Cho Y.I."/>
            <person name="Mamuad L."/>
        </authorList>
    </citation>
    <scope>NUCLEOTIDE SEQUENCE [LARGE SCALE GENOMIC DNA]</scope>
    <source>
        <strain evidence="2 3">KS1</strain>
    </source>
</reference>
<accession>A0A7S6WN34</accession>
<dbReference type="SUPFAM" id="SSF55729">
    <property type="entry name" value="Acyl-CoA N-acyltransferases (Nat)"/>
    <property type="match status" value="1"/>
</dbReference>
<organism evidence="2 3">
    <name type="scientific">Treponema pedis</name>
    <dbReference type="NCBI Taxonomy" id="409322"/>
    <lineage>
        <taxon>Bacteria</taxon>
        <taxon>Pseudomonadati</taxon>
        <taxon>Spirochaetota</taxon>
        <taxon>Spirochaetia</taxon>
        <taxon>Spirochaetales</taxon>
        <taxon>Treponemataceae</taxon>
        <taxon>Treponema</taxon>
    </lineage>
</organism>
<keyword evidence="2" id="KW-0808">Transferase</keyword>
<dbReference type="Gene3D" id="3.40.630.30">
    <property type="match status" value="1"/>
</dbReference>
<dbReference type="AlphaFoldDB" id="A0A7S6WN34"/>
<dbReference type="InterPro" id="IPR016181">
    <property type="entry name" value="Acyl_CoA_acyltransferase"/>
</dbReference>
<dbReference type="Pfam" id="PF00583">
    <property type="entry name" value="Acetyltransf_1"/>
    <property type="match status" value="1"/>
</dbReference>
<dbReference type="RefSeq" id="WP_024466428.1">
    <property type="nucleotide sequence ID" value="NZ_CP061839.1"/>
</dbReference>
<dbReference type="Proteomes" id="UP000593915">
    <property type="component" value="Chromosome"/>
</dbReference>
<protein>
    <submittedName>
        <fullName evidence="2">GNAT family N-acetyltransferase</fullName>
    </submittedName>
</protein>
<dbReference type="InterPro" id="IPR000182">
    <property type="entry name" value="GNAT_dom"/>
</dbReference>
<proteinExistence type="predicted"/>
<evidence type="ECO:0000313" key="2">
    <source>
        <dbReference type="EMBL" id="QOW60188.1"/>
    </source>
</evidence>
<name>A0A7S6WN34_9SPIR</name>
<gene>
    <name evidence="2" type="ORF">IFE08_10130</name>
</gene>
<dbReference type="CDD" id="cd04301">
    <property type="entry name" value="NAT_SF"/>
    <property type="match status" value="1"/>
</dbReference>
<sequence length="202" mass="23388">MEFRDAKPQDYEGIVHCIYHGFEHHFKHFNTSETSIKKLLLNILRLNQFKVVLDNGQVIACCGIGEGGIRLYKKDKSIFRQEFGFIKGIIMGITLYQILGKPYKVDPNCGYFEFVTILNSYRGRGIMKQFLNWIMEKKEHPCFMLDVANNNIVAIELYKSLGFVETHRVKEKFSKQAGFEYTIFMKSKGYISSNSITPSLSK</sequence>
<feature type="domain" description="N-acetyltransferase" evidence="1">
    <location>
        <begin position="1"/>
        <end position="186"/>
    </location>
</feature>
<dbReference type="PROSITE" id="PS51186">
    <property type="entry name" value="GNAT"/>
    <property type="match status" value="1"/>
</dbReference>